<dbReference type="Pfam" id="PF18912">
    <property type="entry name" value="DZR_2"/>
    <property type="match status" value="1"/>
</dbReference>
<dbReference type="AlphaFoldDB" id="A0A6I6DI61"/>
<dbReference type="RefSeq" id="WP_156204221.1">
    <property type="nucleotide sequence ID" value="NZ_CP046457.1"/>
</dbReference>
<evidence type="ECO:0000259" key="3">
    <source>
        <dbReference type="Pfam" id="PF18912"/>
    </source>
</evidence>
<evidence type="ECO:0000259" key="2">
    <source>
        <dbReference type="Pfam" id="PF00156"/>
    </source>
</evidence>
<keyword evidence="5" id="KW-1185">Reference proteome</keyword>
<dbReference type="EMBL" id="CP046457">
    <property type="protein sequence ID" value="QGU00439.1"/>
    <property type="molecule type" value="Genomic_DNA"/>
</dbReference>
<evidence type="ECO:0000256" key="1">
    <source>
        <dbReference type="ARBA" id="ARBA00008007"/>
    </source>
</evidence>
<organism evidence="4 5">
    <name type="scientific">Candidatus Syntrophocurvum alkaliphilum</name>
    <dbReference type="NCBI Taxonomy" id="2293317"/>
    <lineage>
        <taxon>Bacteria</taxon>
        <taxon>Bacillati</taxon>
        <taxon>Bacillota</taxon>
        <taxon>Clostridia</taxon>
        <taxon>Eubacteriales</taxon>
        <taxon>Syntrophomonadaceae</taxon>
        <taxon>Candidatus Syntrophocurvum</taxon>
    </lineage>
</organism>
<feature type="domain" description="Phosphoribosyltransferase" evidence="2">
    <location>
        <begin position="145"/>
        <end position="232"/>
    </location>
</feature>
<evidence type="ECO:0000313" key="4">
    <source>
        <dbReference type="EMBL" id="QGU00439.1"/>
    </source>
</evidence>
<sequence length="239" mass="27169">MINFLLDILIPQQICCLCRTPGNYKRRQPWCNECLKKLRDLQTTAPICQKCGKYLCEEKTICIDCSTMNPTFHIARAVGPYEDTYRIAIKVLKFLGRKHLSIIMGYMMAEVARAEPEFWPIDILVPVPISEGSLKQRGFNQTEVLAKEISKHIKTKVDSKSLIRVKETPSQRELSREEREKNLLCAFQLKDNSKVKGKNVLLIDDVYTTGSTSKECTRVLLEGGAQRVSVLTWATGKGN</sequence>
<evidence type="ECO:0008006" key="6">
    <source>
        <dbReference type="Google" id="ProtNLM"/>
    </source>
</evidence>
<proteinExistence type="inferred from homology"/>
<dbReference type="InterPro" id="IPR029057">
    <property type="entry name" value="PRTase-like"/>
</dbReference>
<dbReference type="InterPro" id="IPR051910">
    <property type="entry name" value="ComF/GntX_DNA_util-trans"/>
</dbReference>
<dbReference type="PANTHER" id="PTHR47505:SF1">
    <property type="entry name" value="DNA UTILIZATION PROTEIN YHGH"/>
    <property type="match status" value="1"/>
</dbReference>
<reference evidence="5" key="1">
    <citation type="journal article" date="2019" name="Microbiology">
        <title>Complete Genome Sequence of an Uncultured Bacterium of the Candidate Phylum Bipolaricaulota.</title>
        <authorList>
            <person name="Kadnikov V.V."/>
            <person name="Mardanov A.V."/>
            <person name="Beletsky A.V."/>
            <person name="Frank Y.A."/>
            <person name="Karnachuk O.V."/>
            <person name="Ravin N.V."/>
        </authorList>
    </citation>
    <scope>NUCLEOTIDE SEQUENCE [LARGE SCALE GENOMIC DNA]</scope>
</reference>
<dbReference type="CDD" id="cd06223">
    <property type="entry name" value="PRTases_typeI"/>
    <property type="match status" value="1"/>
</dbReference>
<feature type="domain" description="Double zinc ribbon" evidence="3">
    <location>
        <begin position="5"/>
        <end position="65"/>
    </location>
</feature>
<protein>
    <recommendedName>
        <fullName evidence="6">ComF family protein</fullName>
    </recommendedName>
</protein>
<gene>
    <name evidence="4" type="ORF">SYNTR_1845</name>
</gene>
<evidence type="ECO:0000313" key="5">
    <source>
        <dbReference type="Proteomes" id="UP000426444"/>
    </source>
</evidence>
<dbReference type="KEGG" id="salq:SYNTR_1845"/>
<dbReference type="InterPro" id="IPR044005">
    <property type="entry name" value="DZR_2"/>
</dbReference>
<dbReference type="Gene3D" id="3.40.50.2020">
    <property type="match status" value="1"/>
</dbReference>
<dbReference type="PANTHER" id="PTHR47505">
    <property type="entry name" value="DNA UTILIZATION PROTEIN YHGH"/>
    <property type="match status" value="1"/>
</dbReference>
<accession>A0A6I6DI61</accession>
<dbReference type="OrthoDB" id="9779910at2"/>
<dbReference type="InterPro" id="IPR000836">
    <property type="entry name" value="PRTase_dom"/>
</dbReference>
<name>A0A6I6DI61_9FIRM</name>
<dbReference type="SUPFAM" id="SSF53271">
    <property type="entry name" value="PRTase-like"/>
    <property type="match status" value="1"/>
</dbReference>
<comment type="similarity">
    <text evidence="1">Belongs to the ComF/GntX family.</text>
</comment>
<dbReference type="Proteomes" id="UP000426444">
    <property type="component" value="Chromosome"/>
</dbReference>
<dbReference type="Pfam" id="PF00156">
    <property type="entry name" value="Pribosyltran"/>
    <property type="match status" value="1"/>
</dbReference>